<keyword evidence="2" id="KW-1185">Reference proteome</keyword>
<accession>A0ABS4ZIR8</accession>
<dbReference type="EMBL" id="JAGIOL010000001">
    <property type="protein sequence ID" value="MBP2436913.1"/>
    <property type="molecule type" value="Genomic_DNA"/>
</dbReference>
<dbReference type="PANTHER" id="PTHR41291">
    <property type="entry name" value="DNA ALKYLATION REPAIR PROTEIN"/>
    <property type="match status" value="1"/>
</dbReference>
<dbReference type="InterPro" id="IPR016024">
    <property type="entry name" value="ARM-type_fold"/>
</dbReference>
<reference evidence="1 2" key="1">
    <citation type="submission" date="2021-03" db="EMBL/GenBank/DDBJ databases">
        <title>Sequencing the genomes of 1000 actinobacteria strains.</title>
        <authorList>
            <person name="Klenk H.-P."/>
        </authorList>
    </citation>
    <scope>NUCLEOTIDE SEQUENCE [LARGE SCALE GENOMIC DNA]</scope>
    <source>
        <strain evidence="1 2">DSM 24221</strain>
    </source>
</reference>
<dbReference type="SUPFAM" id="SSF48371">
    <property type="entry name" value="ARM repeat"/>
    <property type="match status" value="1"/>
</dbReference>
<dbReference type="PANTHER" id="PTHR41291:SF1">
    <property type="entry name" value="DNA ALKYLATION REPAIR PROTEIN"/>
    <property type="match status" value="1"/>
</dbReference>
<comment type="caution">
    <text evidence="1">The sequence shown here is derived from an EMBL/GenBank/DDBJ whole genome shotgun (WGS) entry which is preliminary data.</text>
</comment>
<proteinExistence type="predicted"/>
<dbReference type="Pfam" id="PF08713">
    <property type="entry name" value="DNA_alkylation"/>
    <property type="match status" value="1"/>
</dbReference>
<dbReference type="Proteomes" id="UP001519362">
    <property type="component" value="Unassembled WGS sequence"/>
</dbReference>
<gene>
    <name evidence="1" type="ORF">JOF34_001499</name>
</gene>
<dbReference type="InterPro" id="IPR014825">
    <property type="entry name" value="DNA_alkylation"/>
</dbReference>
<evidence type="ECO:0000313" key="1">
    <source>
        <dbReference type="EMBL" id="MBP2436913.1"/>
    </source>
</evidence>
<protein>
    <submittedName>
        <fullName evidence="1">3-methyladenine DNA glycosylase AlkD</fullName>
    </submittedName>
</protein>
<sequence>MDVAGVMAEIAAGEDAKTREINERRGDDLGVKLGDLRKIAKTARGAGLEDDLWTTGDVAAQLIAVLGMKPRAVDSDRVDALLREAASPKVHEWFVNYVAKKHPAAEDLRVRWLGDGDPVTESAGWALTQVRIQKSPEGLDLPGILDEIEARMVDADPRLQWEMNNCLAYVGIHHGELRERAVAIGERLGVLKDYPTPPGCTSPYAPLWIAEMVSRQE</sequence>
<dbReference type="CDD" id="cd06561">
    <property type="entry name" value="AlkD_like"/>
    <property type="match status" value="1"/>
</dbReference>
<dbReference type="RefSeq" id="WP_165135216.1">
    <property type="nucleotide sequence ID" value="NZ_CP049253.1"/>
</dbReference>
<name>A0ABS4ZIR8_9MICO</name>
<evidence type="ECO:0000313" key="2">
    <source>
        <dbReference type="Proteomes" id="UP001519362"/>
    </source>
</evidence>
<organism evidence="1 2">
    <name type="scientific">Microbacterium amylolyticum</name>
    <dbReference type="NCBI Taxonomy" id="936337"/>
    <lineage>
        <taxon>Bacteria</taxon>
        <taxon>Bacillati</taxon>
        <taxon>Actinomycetota</taxon>
        <taxon>Actinomycetes</taxon>
        <taxon>Micrococcales</taxon>
        <taxon>Microbacteriaceae</taxon>
        <taxon>Microbacterium</taxon>
    </lineage>
</organism>